<comment type="caution">
    <text evidence="2">The sequence shown here is derived from an EMBL/GenBank/DDBJ whole genome shotgun (WGS) entry which is preliminary data.</text>
</comment>
<evidence type="ECO:0000313" key="2">
    <source>
        <dbReference type="EMBL" id="RDH84365.1"/>
    </source>
</evidence>
<keyword evidence="3" id="KW-1185">Reference proteome</keyword>
<protein>
    <recommendedName>
        <fullName evidence="1">ARG and Rhodanese-Phosphatase-superfamily-associated domain-containing protein</fullName>
    </recommendedName>
</protein>
<proteinExistence type="predicted"/>
<dbReference type="Proteomes" id="UP000254771">
    <property type="component" value="Unassembled WGS sequence"/>
</dbReference>
<dbReference type="AlphaFoldDB" id="A0A370DHF0"/>
<feature type="domain" description="ARG and Rhodanese-Phosphatase-superfamily-associated" evidence="1">
    <location>
        <begin position="10"/>
        <end position="303"/>
    </location>
</feature>
<sequence>MSTITECLSQVRLGEPQVHHNLVLFPLIAEKSAEPHYLLLDEALARGCARVTEVSESGSVPELRFVNECDRPVLLLDGEELVGTKQNRILNLTVMAPAHKSIIIPVSCVEAGRWQAESADFASAKRAHYAAGRASKAAHVSASLRNSGTRRSDQSAVWQDISEKSERMQAHSGSEAAAAMYQQHRASLDDFLQAFQPVEEQAGAMFAVNGRIVGLDLFDSPATLSNLLDKLVESYALDAIDTMQAGSEGAATDDPQVMLDDTARAAVECFPAVGEGEDLRLHGERLTGGALVKDNRVIHLCAFRLQVRGSAADHGGSRFARASQRRSRWRH</sequence>
<accession>A0A370DHF0</accession>
<organism evidence="2 3">
    <name type="scientific">endosymbiont of Escarpia spicata</name>
    <dbReference type="NCBI Taxonomy" id="2200908"/>
    <lineage>
        <taxon>Bacteria</taxon>
        <taxon>Pseudomonadati</taxon>
        <taxon>Pseudomonadota</taxon>
        <taxon>Gammaproteobacteria</taxon>
        <taxon>sulfur-oxidizing symbionts</taxon>
    </lineage>
</organism>
<dbReference type="EMBL" id="QFXE01000015">
    <property type="protein sequence ID" value="RDH84365.1"/>
    <property type="molecule type" value="Genomic_DNA"/>
</dbReference>
<name>A0A370DHF0_9GAMM</name>
<gene>
    <name evidence="2" type="ORF">DIZ78_12560</name>
</gene>
<evidence type="ECO:0000313" key="3">
    <source>
        <dbReference type="Proteomes" id="UP000254771"/>
    </source>
</evidence>
<dbReference type="InterPro" id="IPR046699">
    <property type="entry name" value="ARPP-1"/>
</dbReference>
<evidence type="ECO:0000259" key="1">
    <source>
        <dbReference type="Pfam" id="PF20208"/>
    </source>
</evidence>
<reference evidence="2 3" key="1">
    <citation type="journal article" date="2018" name="ISME J.">
        <title>Endosymbiont genomes yield clues of tubeworm success.</title>
        <authorList>
            <person name="Li Y."/>
            <person name="Liles M.R."/>
            <person name="Halanych K.M."/>
        </authorList>
    </citation>
    <scope>NUCLEOTIDE SEQUENCE [LARGE SCALE GENOMIC DNA]</scope>
    <source>
        <strain evidence="2">A1462</strain>
    </source>
</reference>
<dbReference type="Pfam" id="PF20208">
    <property type="entry name" value="ARPP-1"/>
    <property type="match status" value="1"/>
</dbReference>